<keyword evidence="10" id="KW-1185">Reference proteome</keyword>
<dbReference type="InterPro" id="IPR031362">
    <property type="entry name" value="BNIP5"/>
</dbReference>
<feature type="compositionally biased region" description="Basic and acidic residues" evidence="5">
    <location>
        <begin position="233"/>
        <end position="252"/>
    </location>
</feature>
<proteinExistence type="inferred from homology"/>
<dbReference type="InterPro" id="IPR003118">
    <property type="entry name" value="Pointed_dom"/>
</dbReference>
<dbReference type="Pfam" id="PF15661">
    <property type="entry name" value="CF222"/>
    <property type="match status" value="1"/>
</dbReference>
<evidence type="ECO:0000256" key="3">
    <source>
        <dbReference type="PROSITE-ProRule" id="PRU01161"/>
    </source>
</evidence>
<evidence type="ECO:0000256" key="5">
    <source>
        <dbReference type="SAM" id="MobiDB-lite"/>
    </source>
</evidence>
<dbReference type="Gene3D" id="1.10.150.50">
    <property type="entry name" value="Transcription Factor, Ets-1"/>
    <property type="match status" value="1"/>
</dbReference>
<comment type="similarity">
    <text evidence="1 4">Belongs to the ETS family.</text>
</comment>
<organism evidence="9 10">
    <name type="scientific">Willisornis vidua</name>
    <name type="common">Xingu scale-backed antbird</name>
    <dbReference type="NCBI Taxonomy" id="1566151"/>
    <lineage>
        <taxon>Eukaryota</taxon>
        <taxon>Metazoa</taxon>
        <taxon>Chordata</taxon>
        <taxon>Craniata</taxon>
        <taxon>Vertebrata</taxon>
        <taxon>Euteleostomi</taxon>
        <taxon>Archelosauria</taxon>
        <taxon>Archosauria</taxon>
        <taxon>Dinosauria</taxon>
        <taxon>Saurischia</taxon>
        <taxon>Theropoda</taxon>
        <taxon>Coelurosauria</taxon>
        <taxon>Aves</taxon>
        <taxon>Neognathae</taxon>
        <taxon>Neoaves</taxon>
        <taxon>Telluraves</taxon>
        <taxon>Australaves</taxon>
        <taxon>Passeriformes</taxon>
        <taxon>Thamnophilidae</taxon>
        <taxon>Willisornis</taxon>
    </lineage>
</organism>
<dbReference type="PROSITE" id="PS51635">
    <property type="entry name" value="PNPLA"/>
    <property type="match status" value="1"/>
</dbReference>
<feature type="region of interest" description="Disordered" evidence="5">
    <location>
        <begin position="231"/>
        <end position="429"/>
    </location>
</feature>
<dbReference type="Pfam" id="PF00178">
    <property type="entry name" value="Ets"/>
    <property type="match status" value="1"/>
</dbReference>
<evidence type="ECO:0000313" key="9">
    <source>
        <dbReference type="EMBL" id="KAJ7426662.1"/>
    </source>
</evidence>
<dbReference type="PANTHER" id="PTHR12406:SF23">
    <property type="entry name" value="OMEGA-HYDROXYCERAMIDE TRANSACYLASE"/>
    <property type="match status" value="1"/>
</dbReference>
<dbReference type="SUPFAM" id="SSF46785">
    <property type="entry name" value="Winged helix' DNA-binding domain"/>
    <property type="match status" value="1"/>
</dbReference>
<accession>A0ABQ9DR35</accession>
<dbReference type="SMART" id="SM00413">
    <property type="entry name" value="ETS"/>
    <property type="match status" value="1"/>
</dbReference>
<feature type="domain" description="PNPLA" evidence="8">
    <location>
        <begin position="564"/>
        <end position="724"/>
    </location>
</feature>
<keyword evidence="4" id="KW-0238">DNA-binding</keyword>
<dbReference type="PROSITE" id="PS51433">
    <property type="entry name" value="PNT"/>
    <property type="match status" value="1"/>
</dbReference>
<evidence type="ECO:0000259" key="6">
    <source>
        <dbReference type="PROSITE" id="PS50061"/>
    </source>
</evidence>
<evidence type="ECO:0000259" key="7">
    <source>
        <dbReference type="PROSITE" id="PS51433"/>
    </source>
</evidence>
<comment type="subcellular location">
    <subcellularLocation>
        <location evidence="4">Nucleus</location>
    </subcellularLocation>
</comment>
<feature type="compositionally biased region" description="Basic and acidic residues" evidence="5">
    <location>
        <begin position="331"/>
        <end position="350"/>
    </location>
</feature>
<feature type="compositionally biased region" description="Basic residues" evidence="5">
    <location>
        <begin position="376"/>
        <end position="390"/>
    </location>
</feature>
<dbReference type="InterPro" id="IPR036834">
    <property type="entry name" value="Bcl-2-like_sf"/>
</dbReference>
<gene>
    <name evidence="9" type="ORF">WISP_13998</name>
</gene>
<dbReference type="InterPro" id="IPR000418">
    <property type="entry name" value="Ets_dom"/>
</dbReference>
<dbReference type="InterPro" id="IPR002641">
    <property type="entry name" value="PNPLA_dom"/>
</dbReference>
<dbReference type="PROSITE" id="PS00346">
    <property type="entry name" value="ETS_DOMAIN_2"/>
    <property type="match status" value="1"/>
</dbReference>
<feature type="compositionally biased region" description="Basic and acidic residues" evidence="5">
    <location>
        <begin position="264"/>
        <end position="276"/>
    </location>
</feature>
<dbReference type="InterPro" id="IPR036390">
    <property type="entry name" value="WH_DNA-bd_sf"/>
</dbReference>
<comment type="caution">
    <text evidence="9">The sequence shown here is derived from an EMBL/GenBank/DDBJ whole genome shotgun (WGS) entry which is preliminary data.</text>
</comment>
<dbReference type="PRINTS" id="PR00454">
    <property type="entry name" value="ETSDOMAIN"/>
</dbReference>
<dbReference type="SMART" id="SM00251">
    <property type="entry name" value="SAM_PNT"/>
    <property type="match status" value="1"/>
</dbReference>
<evidence type="ECO:0000313" key="10">
    <source>
        <dbReference type="Proteomes" id="UP001145742"/>
    </source>
</evidence>
<feature type="domain" description="ETS" evidence="6">
    <location>
        <begin position="99"/>
        <end position="180"/>
    </location>
</feature>
<dbReference type="InterPro" id="IPR033562">
    <property type="entry name" value="PLPL"/>
</dbReference>
<dbReference type="Gene3D" id="1.10.10.10">
    <property type="entry name" value="Winged helix-like DNA-binding domain superfamily/Winged helix DNA-binding domain"/>
    <property type="match status" value="1"/>
</dbReference>
<dbReference type="SUPFAM" id="SSF47769">
    <property type="entry name" value="SAM/Pointed domain"/>
    <property type="match status" value="1"/>
</dbReference>
<sequence>MQGKVAISSSSSVVAASLPSPSQARHPPISAGEIFKLPGRLRIQPSLWSKDDVIHWLRWAEEEYSLRQTDESKFEMNGKALCILTKEDFRHRAPSSDCRLLWEYVYQLLSDSRYEPYIRWEDKEAKVFRVVNPNGLAQLWGNHKNRVNMTYEKMSRALRHYYKLNIIKKEPGQRLLFSNVRVPAMEMPRWDVGRQPSGKILSLDRKEAKKVLEIYVRRSLSCRENPPVAPKLLQEKIGGRGRKTDGLQRSESDFCMYSRARSSPKKDRKEGLKVVDLEEALDDDSKSSQEVPKEGPKPKRKSTKNSSQGKPQQSGSKPAWLKTVLNFFFKRSPEDQKENAGQKARDKDAKAPQGSKPEGAKKHKGDSSTSPTPGRASKRKTSIKKVFSLKKHGEEEKGETGSGARTKRPGCLPLRHVLSPATPAEEEQPDGYYTQVSEEIGLIVQGSESQGSRASGFEEPPQPPGTDVVDEAIRRIVTLLRSAGDELDRQVREDARLQLFFRDMSYTSFKSLADAYVRREMSASRPDANPQEIQFAFTVHLTARLAGIRSQAVNRIMGFGTRYLEDSFAPYGKILQVGVVQSLLELAPELLKSAGKVYGSSAGSLIAAAVVCGVGLDDLKEFFFALAAEVRKTLLGPLSPKCSLLASIKAVLQRMLPEDSYQLATGRLHISLTRVVDGQNVMASEFSSKEELIQRYVDGGFTGLQPVSSLEEPVITVSPFTGELDICPRDCPAIFFCFQIFNGSIQISIENLCRISYALFPPSTMVLNDIFSQGYQDTALFLYRNNAFGRNYFDGNFRFGSTCGKNEAAAPNGTIPGLCRRVPQYLSPYFLPGLWKKEQVNGLQDPLAKVLLQPYRLPALFRKGAKKVCGLLEGVTSLVQRLHHLLQTLVPALPKRAVDRRTSGMLTKILRDILALSPQEFKAFNSSHGQLLSRISLKPCKFLLEQL</sequence>
<dbReference type="SUPFAM" id="SSF56854">
    <property type="entry name" value="Bcl-2 inhibitors of programmed cell death"/>
    <property type="match status" value="1"/>
</dbReference>
<dbReference type="SUPFAM" id="SSF52151">
    <property type="entry name" value="FabD/lysophospholipase-like"/>
    <property type="match status" value="1"/>
</dbReference>
<evidence type="ECO:0000256" key="4">
    <source>
        <dbReference type="RuleBase" id="RU004019"/>
    </source>
</evidence>
<name>A0ABQ9DR35_9PASS</name>
<protein>
    <submittedName>
        <fullName evidence="9">Uncharacterized protein</fullName>
    </submittedName>
</protein>
<dbReference type="InterPro" id="IPR016035">
    <property type="entry name" value="Acyl_Trfase/lysoPLipase"/>
</dbReference>
<reference evidence="9" key="1">
    <citation type="submission" date="2019-10" db="EMBL/GenBank/DDBJ databases">
        <authorList>
            <person name="Soares A.E.R."/>
            <person name="Aleixo A."/>
            <person name="Schneider P."/>
            <person name="Miyaki C.Y."/>
            <person name="Schneider M.P."/>
            <person name="Mello C."/>
            <person name="Vasconcelos A.T.R."/>
        </authorList>
    </citation>
    <scope>NUCLEOTIDE SEQUENCE</scope>
    <source>
        <tissue evidence="9">Muscle</tissue>
    </source>
</reference>
<dbReference type="PANTHER" id="PTHR12406">
    <property type="entry name" value="CALCIUM-INDEPENDENT PHOSPHOLIPASE A2 IPLA2 -RELATED"/>
    <property type="match status" value="1"/>
</dbReference>
<dbReference type="InterPro" id="IPR036388">
    <property type="entry name" value="WH-like_DNA-bd_sf"/>
</dbReference>
<evidence type="ECO:0000256" key="2">
    <source>
        <dbReference type="ARBA" id="ARBA00023098"/>
    </source>
</evidence>
<evidence type="ECO:0000256" key="1">
    <source>
        <dbReference type="ARBA" id="ARBA00005562"/>
    </source>
</evidence>
<feature type="domain" description="PNT" evidence="7">
    <location>
        <begin position="27"/>
        <end position="116"/>
    </location>
</feature>
<feature type="region of interest" description="Disordered" evidence="5">
    <location>
        <begin position="447"/>
        <end position="467"/>
    </location>
</feature>
<evidence type="ECO:0000259" key="8">
    <source>
        <dbReference type="PROSITE" id="PS51635"/>
    </source>
</evidence>
<dbReference type="PROSITE" id="PS50061">
    <property type="entry name" value="ETS_DOMAIN_3"/>
    <property type="match status" value="1"/>
</dbReference>
<dbReference type="Proteomes" id="UP001145742">
    <property type="component" value="Unassembled WGS sequence"/>
</dbReference>
<dbReference type="EMBL" id="WHWB01032175">
    <property type="protein sequence ID" value="KAJ7426662.1"/>
    <property type="molecule type" value="Genomic_DNA"/>
</dbReference>
<comment type="caution">
    <text evidence="3">Lacks conserved residue(s) required for the propagation of feature annotation.</text>
</comment>
<keyword evidence="4" id="KW-0539">Nucleus</keyword>
<keyword evidence="2" id="KW-0443">Lipid metabolism</keyword>
<feature type="compositionally biased region" description="Basic and acidic residues" evidence="5">
    <location>
        <begin position="283"/>
        <end position="297"/>
    </location>
</feature>
<feature type="short sequence motif" description="GXSXG" evidence="3">
    <location>
        <begin position="599"/>
        <end position="603"/>
    </location>
</feature>
<dbReference type="InterPro" id="IPR013761">
    <property type="entry name" value="SAM/pointed_sf"/>
</dbReference>
<feature type="compositionally biased region" description="Low complexity" evidence="5">
    <location>
        <begin position="306"/>
        <end position="318"/>
    </location>
</feature>